<dbReference type="Gene3D" id="3.40.50.300">
    <property type="entry name" value="P-loop containing nucleotide triphosphate hydrolases"/>
    <property type="match status" value="1"/>
</dbReference>
<dbReference type="AlphaFoldDB" id="A0A267ECG7"/>
<dbReference type="PROSITE" id="PS51421">
    <property type="entry name" value="RAS"/>
    <property type="match status" value="1"/>
</dbReference>
<dbReference type="OrthoDB" id="8830751at2759"/>
<evidence type="ECO:0000313" key="4">
    <source>
        <dbReference type="Proteomes" id="UP000215902"/>
    </source>
</evidence>
<dbReference type="InterPro" id="IPR005225">
    <property type="entry name" value="Small_GTP-bd"/>
</dbReference>
<evidence type="ECO:0000256" key="2">
    <source>
        <dbReference type="ARBA" id="ARBA00023134"/>
    </source>
</evidence>
<keyword evidence="2" id="KW-0342">GTP-binding</keyword>
<dbReference type="EMBL" id="NIVC01002282">
    <property type="protein sequence ID" value="PAA59275.1"/>
    <property type="molecule type" value="Genomic_DNA"/>
</dbReference>
<evidence type="ECO:0000256" key="1">
    <source>
        <dbReference type="ARBA" id="ARBA00022741"/>
    </source>
</evidence>
<dbReference type="PROSITE" id="PS51420">
    <property type="entry name" value="RHO"/>
    <property type="match status" value="1"/>
</dbReference>
<dbReference type="SUPFAM" id="SSF52540">
    <property type="entry name" value="P-loop containing nucleoside triphosphate hydrolases"/>
    <property type="match status" value="1"/>
</dbReference>
<accession>A0A267ECG7</accession>
<dbReference type="SMART" id="SM00173">
    <property type="entry name" value="RAS"/>
    <property type="match status" value="1"/>
</dbReference>
<dbReference type="PROSITE" id="PS51419">
    <property type="entry name" value="RAB"/>
    <property type="match status" value="1"/>
</dbReference>
<dbReference type="GO" id="GO:0007264">
    <property type="term" value="P:small GTPase-mediated signal transduction"/>
    <property type="evidence" value="ECO:0007669"/>
    <property type="project" value="InterPro"/>
</dbReference>
<dbReference type="CDD" id="cd00157">
    <property type="entry name" value="Rho"/>
    <property type="match status" value="1"/>
</dbReference>
<keyword evidence="1" id="KW-0547">Nucleotide-binding</keyword>
<dbReference type="InterPro" id="IPR027417">
    <property type="entry name" value="P-loop_NTPase"/>
</dbReference>
<organism evidence="3 4">
    <name type="scientific">Macrostomum lignano</name>
    <dbReference type="NCBI Taxonomy" id="282301"/>
    <lineage>
        <taxon>Eukaryota</taxon>
        <taxon>Metazoa</taxon>
        <taxon>Spiralia</taxon>
        <taxon>Lophotrochozoa</taxon>
        <taxon>Platyhelminthes</taxon>
        <taxon>Rhabditophora</taxon>
        <taxon>Macrostomorpha</taxon>
        <taxon>Macrostomida</taxon>
        <taxon>Macrostomidae</taxon>
        <taxon>Macrostomum</taxon>
    </lineage>
</organism>
<proteinExistence type="predicted"/>
<keyword evidence="4" id="KW-1185">Reference proteome</keyword>
<dbReference type="Proteomes" id="UP000215902">
    <property type="component" value="Unassembled WGS sequence"/>
</dbReference>
<reference evidence="3 4" key="1">
    <citation type="submission" date="2017-06" db="EMBL/GenBank/DDBJ databases">
        <title>A platform for efficient transgenesis in Macrostomum lignano, a flatworm model organism for stem cell research.</title>
        <authorList>
            <person name="Berezikov E."/>
        </authorList>
    </citation>
    <scope>NUCLEOTIDE SEQUENCE [LARGE SCALE GENOMIC DNA]</scope>
    <source>
        <strain evidence="3">DV1</strain>
        <tissue evidence="3">Whole organism</tissue>
    </source>
</reference>
<comment type="caution">
    <text evidence="3">The sequence shown here is derived from an EMBL/GenBank/DDBJ whole genome shotgun (WGS) entry which is preliminary data.</text>
</comment>
<sequence length="285" mass="32188">THSLCMLGHSSCFRFTIGCETVCFARKRAQTNLDELNVHPAVSASFTSKRERICSCVVLNHSTPCVQISYQHNYLIPVVILVSANSFPMQAVKCVVVGDGDVGKTCLLMSYSENAFPAEYTPTVFDNYSTNIVIDSKPVCLGFWDTAGQEDYDRLRPLSYPKTDIFLICFSLVNPHSRDNVLAKWYPELQHHCGNAPIILVGTKSDLRTDPDKLKELERFGQKPVSTEEGRRLAHEIRAEAYMECSAKLNMGLKELFEEAVMCVLKMRKKRSQPRRRFSGFCSVL</sequence>
<dbReference type="SMART" id="SM00175">
    <property type="entry name" value="RAB"/>
    <property type="match status" value="1"/>
</dbReference>
<evidence type="ECO:0000313" key="3">
    <source>
        <dbReference type="EMBL" id="PAA59275.1"/>
    </source>
</evidence>
<protein>
    <recommendedName>
        <fullName evidence="5">Ras-related C3 botulinum toxin substrate 1</fullName>
    </recommendedName>
</protein>
<dbReference type="GO" id="GO:0003924">
    <property type="term" value="F:GTPase activity"/>
    <property type="evidence" value="ECO:0007669"/>
    <property type="project" value="InterPro"/>
</dbReference>
<evidence type="ECO:0008006" key="5">
    <source>
        <dbReference type="Google" id="ProtNLM"/>
    </source>
</evidence>
<dbReference type="InterPro" id="IPR001806">
    <property type="entry name" value="Small_GTPase"/>
</dbReference>
<dbReference type="PANTHER" id="PTHR24072">
    <property type="entry name" value="RHO FAMILY GTPASE"/>
    <property type="match status" value="1"/>
</dbReference>
<dbReference type="SMART" id="SM00174">
    <property type="entry name" value="RHO"/>
    <property type="match status" value="1"/>
</dbReference>
<name>A0A267ECG7_9PLAT</name>
<dbReference type="NCBIfam" id="TIGR00231">
    <property type="entry name" value="small_GTP"/>
    <property type="match status" value="1"/>
</dbReference>
<gene>
    <name evidence="3" type="ORF">BOX15_Mlig011847g1</name>
</gene>
<dbReference type="InterPro" id="IPR003578">
    <property type="entry name" value="Small_GTPase_Rho"/>
</dbReference>
<dbReference type="FunFam" id="3.40.50.300:FF:000118">
    <property type="entry name" value="Rho-related GTP-binding protein RhoG"/>
    <property type="match status" value="1"/>
</dbReference>
<dbReference type="GO" id="GO:0005525">
    <property type="term" value="F:GTP binding"/>
    <property type="evidence" value="ECO:0007669"/>
    <property type="project" value="UniProtKB-KW"/>
</dbReference>
<feature type="non-terminal residue" evidence="3">
    <location>
        <position position="1"/>
    </location>
</feature>
<dbReference type="Pfam" id="PF00071">
    <property type="entry name" value="Ras"/>
    <property type="match status" value="1"/>
</dbReference>
<dbReference type="PRINTS" id="PR00449">
    <property type="entry name" value="RASTRNSFRMNG"/>
</dbReference>
<dbReference type="STRING" id="282301.A0A267ECG7"/>